<sequence length="184" mass="20861">MNTLIVTLLIYRYKSLKNLSSSSSNSGFTLLEMLITVIILGILAAFAFPSYVATIDKFKYGDAKIQMSCMAKELRIFRLENGYYPKDVYPNIVPVSQQGTPATKCFYLQSSGKVPFNSSYDYEARPTTVNGKSYCAIYVVFSGKDTVKNTTTYYTNAYKETNQFFQYQDDLIMSIDMSEQSLCM</sequence>
<evidence type="ECO:0000313" key="3">
    <source>
        <dbReference type="EMBL" id="ADN12176.1"/>
    </source>
</evidence>
<evidence type="ECO:0000256" key="1">
    <source>
        <dbReference type="ARBA" id="ARBA00022481"/>
    </source>
</evidence>
<dbReference type="eggNOG" id="COG4968">
    <property type="taxonomic scope" value="Bacteria"/>
</dbReference>
<dbReference type="Pfam" id="PF07963">
    <property type="entry name" value="N_methyl"/>
    <property type="match status" value="1"/>
</dbReference>
<organism evidence="3 4">
    <name type="scientific">Gloeothece verrucosa (strain PCC 7822)</name>
    <name type="common">Cyanothece sp. (strain PCC 7822)</name>
    <dbReference type="NCBI Taxonomy" id="497965"/>
    <lineage>
        <taxon>Bacteria</taxon>
        <taxon>Bacillati</taxon>
        <taxon>Cyanobacteriota</taxon>
        <taxon>Cyanophyceae</taxon>
        <taxon>Oscillatoriophycideae</taxon>
        <taxon>Chroococcales</taxon>
        <taxon>Aphanothecaceae</taxon>
        <taxon>Gloeothece</taxon>
        <taxon>Gloeothece verrucosa</taxon>
    </lineage>
</organism>
<dbReference type="InterPro" id="IPR000983">
    <property type="entry name" value="Bac_GSPG_pilin"/>
</dbReference>
<dbReference type="InterPro" id="IPR045584">
    <property type="entry name" value="Pilin-like"/>
</dbReference>
<accession>E0UII2</accession>
<dbReference type="GO" id="GO:0015627">
    <property type="term" value="C:type II protein secretion system complex"/>
    <property type="evidence" value="ECO:0007669"/>
    <property type="project" value="InterPro"/>
</dbReference>
<dbReference type="PRINTS" id="PR00813">
    <property type="entry name" value="BCTERIALGSPG"/>
</dbReference>
<name>E0UII2_GLOV7</name>
<dbReference type="STRING" id="497965.Cyan7822_0125"/>
<evidence type="ECO:0000256" key="2">
    <source>
        <dbReference type="SAM" id="Phobius"/>
    </source>
</evidence>
<keyword evidence="2" id="KW-1133">Transmembrane helix</keyword>
<dbReference type="Proteomes" id="UP000008206">
    <property type="component" value="Chromosome"/>
</dbReference>
<dbReference type="KEGG" id="cyj:Cyan7822_0125"/>
<keyword evidence="4" id="KW-1185">Reference proteome</keyword>
<keyword evidence="1" id="KW-0488">Methylation</keyword>
<dbReference type="Gene3D" id="3.30.700.10">
    <property type="entry name" value="Glycoprotein, Type 4 Pilin"/>
    <property type="match status" value="1"/>
</dbReference>
<protein>
    <submittedName>
        <fullName evidence="3">Uncharacterized protein</fullName>
    </submittedName>
</protein>
<dbReference type="OrthoDB" id="427323at2"/>
<dbReference type="RefSeq" id="WP_013320286.1">
    <property type="nucleotide sequence ID" value="NC_014501.1"/>
</dbReference>
<dbReference type="AlphaFoldDB" id="E0UII2"/>
<evidence type="ECO:0000313" key="4">
    <source>
        <dbReference type="Proteomes" id="UP000008206"/>
    </source>
</evidence>
<feature type="transmembrane region" description="Helical" evidence="2">
    <location>
        <begin position="33"/>
        <end position="54"/>
    </location>
</feature>
<reference evidence="4" key="1">
    <citation type="journal article" date="2011" name="MBio">
        <title>Novel metabolic attributes of the genus Cyanothece, comprising a group of unicellular nitrogen-fixing Cyanobacteria.</title>
        <authorList>
            <person name="Bandyopadhyay A."/>
            <person name="Elvitigala T."/>
            <person name="Welsh E."/>
            <person name="Stockel J."/>
            <person name="Liberton M."/>
            <person name="Min H."/>
            <person name="Sherman L.A."/>
            <person name="Pakrasi H.B."/>
        </authorList>
    </citation>
    <scope>NUCLEOTIDE SEQUENCE [LARGE SCALE GENOMIC DNA]</scope>
    <source>
        <strain evidence="4">PCC 7822</strain>
    </source>
</reference>
<dbReference type="InterPro" id="IPR012902">
    <property type="entry name" value="N_methyl_site"/>
</dbReference>
<dbReference type="HOGENOM" id="CLU_1465915_0_0_3"/>
<dbReference type="PROSITE" id="PS00409">
    <property type="entry name" value="PROKAR_NTER_METHYL"/>
    <property type="match status" value="1"/>
</dbReference>
<dbReference type="SUPFAM" id="SSF54523">
    <property type="entry name" value="Pili subunits"/>
    <property type="match status" value="1"/>
</dbReference>
<keyword evidence="2" id="KW-0472">Membrane</keyword>
<dbReference type="GO" id="GO:0015628">
    <property type="term" value="P:protein secretion by the type II secretion system"/>
    <property type="evidence" value="ECO:0007669"/>
    <property type="project" value="InterPro"/>
</dbReference>
<gene>
    <name evidence="3" type="ordered locus">Cyan7822_0125</name>
</gene>
<dbReference type="NCBIfam" id="TIGR02532">
    <property type="entry name" value="IV_pilin_GFxxxE"/>
    <property type="match status" value="1"/>
</dbReference>
<keyword evidence="2" id="KW-0812">Transmembrane</keyword>
<proteinExistence type="predicted"/>
<dbReference type="EMBL" id="CP002198">
    <property type="protein sequence ID" value="ADN12176.1"/>
    <property type="molecule type" value="Genomic_DNA"/>
</dbReference>